<evidence type="ECO:0000313" key="7">
    <source>
        <dbReference type="Proteomes" id="UP000654075"/>
    </source>
</evidence>
<dbReference type="Pfam" id="PF13181">
    <property type="entry name" value="TPR_8"/>
    <property type="match status" value="1"/>
</dbReference>
<dbReference type="PROSITE" id="PS50005">
    <property type="entry name" value="TPR"/>
    <property type="match status" value="3"/>
</dbReference>
<dbReference type="PROSITE" id="PS50405">
    <property type="entry name" value="GST_CTER"/>
    <property type="match status" value="1"/>
</dbReference>
<evidence type="ECO:0000259" key="5">
    <source>
        <dbReference type="PROSITE" id="PS50405"/>
    </source>
</evidence>
<dbReference type="SUPFAM" id="SSF48452">
    <property type="entry name" value="TPR-like"/>
    <property type="match status" value="2"/>
</dbReference>
<feature type="non-terminal residue" evidence="6">
    <location>
        <position position="1"/>
    </location>
</feature>
<comment type="caution">
    <text evidence="6">The sequence shown here is derived from an EMBL/GenBank/DDBJ whole genome shotgun (WGS) entry which is preliminary data.</text>
</comment>
<dbReference type="Pfam" id="PF13410">
    <property type="entry name" value="GST_C_2"/>
    <property type="match status" value="1"/>
</dbReference>
<feature type="compositionally biased region" description="Low complexity" evidence="4">
    <location>
        <begin position="242"/>
        <end position="254"/>
    </location>
</feature>
<evidence type="ECO:0000256" key="2">
    <source>
        <dbReference type="ARBA" id="ARBA00038210"/>
    </source>
</evidence>
<dbReference type="OrthoDB" id="2309723at2759"/>
<protein>
    <recommendedName>
        <fullName evidence="5">GST C-terminal domain-containing protein</fullName>
    </recommendedName>
</protein>
<evidence type="ECO:0000256" key="3">
    <source>
        <dbReference type="PROSITE-ProRule" id="PRU00339"/>
    </source>
</evidence>
<dbReference type="SMART" id="SM00028">
    <property type="entry name" value="TPR"/>
    <property type="match status" value="4"/>
</dbReference>
<feature type="repeat" description="TPR" evidence="3">
    <location>
        <begin position="369"/>
        <end position="402"/>
    </location>
</feature>
<dbReference type="InterPro" id="IPR004045">
    <property type="entry name" value="Glutathione_S-Trfase_N"/>
</dbReference>
<dbReference type="GO" id="GO:0051301">
    <property type="term" value="P:cell division"/>
    <property type="evidence" value="ECO:0007669"/>
    <property type="project" value="TreeGrafter"/>
</dbReference>
<dbReference type="SUPFAM" id="SSF47616">
    <property type="entry name" value="GST C-terminal domain-like"/>
    <property type="match status" value="1"/>
</dbReference>
<dbReference type="InterPro" id="IPR019734">
    <property type="entry name" value="TPR_rpt"/>
</dbReference>
<dbReference type="EMBL" id="CAJNNV010011890">
    <property type="protein sequence ID" value="CAE8600171.1"/>
    <property type="molecule type" value="Genomic_DNA"/>
</dbReference>
<accession>A0A813EMG9</accession>
<sequence length="667" mass="74324">AFFAERLVAERPCDETTYLLALAYFHNQETARAQWHLRGNKLPDARYLLAKCCMQLSRWDQAEEALLGASAGAPGMPGNLSDFVNGAAGLFLLGQVQERQSRREQAVECYAKCLELCPFMWEAYERWSWLVLGLPSPSRSSTSSMAPSTFSDEKFVQSFASLSSSNQAQSGSTPTSRGPERSALTSPVARSSGTLRSQNAPPRNEQQIQLSKGLPARRDRRETVRQDKEVVPVAAGRRQTTAAPSAPEGPASGAGNAGGSEVSLAGLLCKLGIALHAMHGFDCQQSVQHLSSLPKRHYETGYVLDLVGLCHFESADYKKSEHAYQQAWRIEPRRVEGLEYYSTALWHLRKDIELGHLAQQCLQWDRLKPQVWCVVGNCFSLQKEHDIAIKFFKRAIQVDPSFTYAYTLCGHEFVASEKFDKAICPFAHRATFALALRPLPHNIQWVPLSLQLTWAEKFGVEKIPVGQVFLGKSAEELKADKEQYKSTINATGEVPSLQLPSGEVVMESEIVAEYIDSVATQGTKLMPEDPLLASRVRLAMKRFNDTLTCFYQLLMNQDPAKDQECADAIKAKLTKFADVLDKNGPFCFGSSATMADVHCAPFLYRFSLLLPHWRGFNPLEGLPRLQQALKACEKMPEFHQLMPISSDDIIPAYELYANGHKFSEDGK</sequence>
<dbReference type="InterPro" id="IPR011990">
    <property type="entry name" value="TPR-like_helical_dom_sf"/>
</dbReference>
<feature type="region of interest" description="Disordered" evidence="4">
    <location>
        <begin position="161"/>
        <end position="257"/>
    </location>
</feature>
<dbReference type="Gene3D" id="1.25.40.10">
    <property type="entry name" value="Tetratricopeptide repeat domain"/>
    <property type="match status" value="3"/>
</dbReference>
<dbReference type="InterPro" id="IPR010987">
    <property type="entry name" value="Glutathione-S-Trfase_C-like"/>
</dbReference>
<dbReference type="GO" id="GO:0005680">
    <property type="term" value="C:anaphase-promoting complex"/>
    <property type="evidence" value="ECO:0007669"/>
    <property type="project" value="TreeGrafter"/>
</dbReference>
<organism evidence="6 7">
    <name type="scientific">Polarella glacialis</name>
    <name type="common">Dinoflagellate</name>
    <dbReference type="NCBI Taxonomy" id="89957"/>
    <lineage>
        <taxon>Eukaryota</taxon>
        <taxon>Sar</taxon>
        <taxon>Alveolata</taxon>
        <taxon>Dinophyceae</taxon>
        <taxon>Suessiales</taxon>
        <taxon>Suessiaceae</taxon>
        <taxon>Polarella</taxon>
    </lineage>
</organism>
<feature type="repeat" description="TPR" evidence="3">
    <location>
        <begin position="301"/>
        <end position="334"/>
    </location>
</feature>
<dbReference type="Pfam" id="PF12895">
    <property type="entry name" value="ANAPC3"/>
    <property type="match status" value="1"/>
</dbReference>
<proteinExistence type="inferred from homology"/>
<dbReference type="OMA" id="GHEHVIM"/>
<keyword evidence="7" id="KW-1185">Reference proteome</keyword>
<evidence type="ECO:0000256" key="4">
    <source>
        <dbReference type="SAM" id="MobiDB-lite"/>
    </source>
</evidence>
<evidence type="ECO:0000313" key="6">
    <source>
        <dbReference type="EMBL" id="CAE8600171.1"/>
    </source>
</evidence>
<reference evidence="6" key="1">
    <citation type="submission" date="2021-02" db="EMBL/GenBank/DDBJ databases">
        <authorList>
            <person name="Dougan E. K."/>
            <person name="Rhodes N."/>
            <person name="Thang M."/>
            <person name="Chan C."/>
        </authorList>
    </citation>
    <scope>NUCLEOTIDE SEQUENCE</scope>
</reference>
<dbReference type="Gene3D" id="1.20.1050.10">
    <property type="match status" value="1"/>
</dbReference>
<dbReference type="Pfam" id="PF13409">
    <property type="entry name" value="GST_N_2"/>
    <property type="match status" value="1"/>
</dbReference>
<keyword evidence="1 3" id="KW-0802">TPR repeat</keyword>
<dbReference type="GO" id="GO:0007091">
    <property type="term" value="P:metaphase/anaphase transition of mitotic cell cycle"/>
    <property type="evidence" value="ECO:0007669"/>
    <property type="project" value="TreeGrafter"/>
</dbReference>
<dbReference type="Gene3D" id="3.40.30.10">
    <property type="entry name" value="Glutaredoxin"/>
    <property type="match status" value="1"/>
</dbReference>
<dbReference type="Proteomes" id="UP000654075">
    <property type="component" value="Unassembled WGS sequence"/>
</dbReference>
<dbReference type="PANTHER" id="PTHR12558:SF13">
    <property type="entry name" value="CELL DIVISION CYCLE PROTEIN 27 HOMOLOG"/>
    <property type="match status" value="1"/>
</dbReference>
<dbReference type="AlphaFoldDB" id="A0A813EMG9"/>
<feature type="compositionally biased region" description="Basic and acidic residues" evidence="4">
    <location>
        <begin position="216"/>
        <end position="230"/>
    </location>
</feature>
<dbReference type="GO" id="GO:0016567">
    <property type="term" value="P:protein ubiquitination"/>
    <property type="evidence" value="ECO:0007669"/>
    <property type="project" value="TreeGrafter"/>
</dbReference>
<comment type="similarity">
    <text evidence="2">Belongs to the APC3/CDC27 family.</text>
</comment>
<gene>
    <name evidence="6" type="ORF">PGLA1383_LOCUS18505</name>
</gene>
<dbReference type="PANTHER" id="PTHR12558">
    <property type="entry name" value="CELL DIVISION CYCLE 16,23,27"/>
    <property type="match status" value="1"/>
</dbReference>
<dbReference type="SUPFAM" id="SSF52833">
    <property type="entry name" value="Thioredoxin-like"/>
    <property type="match status" value="1"/>
</dbReference>
<dbReference type="InterPro" id="IPR036282">
    <property type="entry name" value="Glutathione-S-Trfase_C_sf"/>
</dbReference>
<feature type="repeat" description="TPR" evidence="3">
    <location>
        <begin position="87"/>
        <end position="120"/>
    </location>
</feature>
<feature type="non-terminal residue" evidence="6">
    <location>
        <position position="667"/>
    </location>
</feature>
<feature type="domain" description="GST C-terminal" evidence="5">
    <location>
        <begin position="529"/>
        <end position="653"/>
    </location>
</feature>
<dbReference type="InterPro" id="IPR036249">
    <property type="entry name" value="Thioredoxin-like_sf"/>
</dbReference>
<dbReference type="Pfam" id="PF00515">
    <property type="entry name" value="TPR_1"/>
    <property type="match status" value="1"/>
</dbReference>
<evidence type="ECO:0000256" key="1">
    <source>
        <dbReference type="ARBA" id="ARBA00022803"/>
    </source>
</evidence>
<name>A0A813EMG9_POLGL</name>
<feature type="compositionally biased region" description="Low complexity" evidence="4">
    <location>
        <begin position="161"/>
        <end position="172"/>
    </location>
</feature>
<dbReference type="GO" id="GO:0005737">
    <property type="term" value="C:cytoplasm"/>
    <property type="evidence" value="ECO:0007669"/>
    <property type="project" value="TreeGrafter"/>
</dbReference>
<feature type="compositionally biased region" description="Polar residues" evidence="4">
    <location>
        <begin position="183"/>
        <end position="210"/>
    </location>
</feature>
<dbReference type="GO" id="GO:0031145">
    <property type="term" value="P:anaphase-promoting complex-dependent catabolic process"/>
    <property type="evidence" value="ECO:0007669"/>
    <property type="project" value="TreeGrafter"/>
</dbReference>